<dbReference type="GO" id="GO:0070005">
    <property type="term" value="F:cysteine-type aminopeptidase activity"/>
    <property type="evidence" value="ECO:0007669"/>
    <property type="project" value="InterPro"/>
</dbReference>
<dbReference type="SUPFAM" id="SSF54001">
    <property type="entry name" value="Cysteine proteinases"/>
    <property type="match status" value="1"/>
</dbReference>
<feature type="active site" evidence="10">
    <location>
        <position position="452"/>
    </location>
</feature>
<dbReference type="GO" id="GO:0004197">
    <property type="term" value="F:cysteine-type endopeptidase activity"/>
    <property type="evidence" value="ECO:0007669"/>
    <property type="project" value="UniProtKB-EC"/>
</dbReference>
<evidence type="ECO:0000256" key="3">
    <source>
        <dbReference type="ARBA" id="ARBA00016900"/>
    </source>
</evidence>
<feature type="active site" evidence="10">
    <location>
        <position position="429"/>
    </location>
</feature>
<dbReference type="Pfam" id="PF03051">
    <property type="entry name" value="Peptidase_C1_2"/>
    <property type="match status" value="1"/>
</dbReference>
<dbReference type="GO" id="GO:0009636">
    <property type="term" value="P:response to toxic substance"/>
    <property type="evidence" value="ECO:0007669"/>
    <property type="project" value="TreeGrafter"/>
</dbReference>
<evidence type="ECO:0000256" key="5">
    <source>
        <dbReference type="ARBA" id="ARBA00022801"/>
    </source>
</evidence>
<proteinExistence type="inferred from homology"/>
<feature type="active site" evidence="10">
    <location>
        <position position="135"/>
    </location>
</feature>
<evidence type="ECO:0000256" key="7">
    <source>
        <dbReference type="ARBA" id="ARBA00025347"/>
    </source>
</evidence>
<comment type="similarity">
    <text evidence="9">Belongs to the peptidase C1 family.</text>
</comment>
<keyword evidence="9" id="KW-0496">Mitochondrion</keyword>
<dbReference type="GO" id="GO:0005739">
    <property type="term" value="C:mitochondrion"/>
    <property type="evidence" value="ECO:0007669"/>
    <property type="project" value="UniProtKB-SubCell"/>
</dbReference>
<keyword evidence="6 9" id="KW-0788">Thiol protease</keyword>
<comment type="subunit">
    <text evidence="8">Homohexamer. Binds to nucleic acids. Binds single-stranded DNA and RNA with higher affinity than double-stranded DNA.</text>
</comment>
<dbReference type="EMBL" id="MU003766">
    <property type="protein sequence ID" value="KAF2726008.1"/>
    <property type="molecule type" value="Genomic_DNA"/>
</dbReference>
<keyword evidence="4 9" id="KW-0645">Protease</keyword>
<dbReference type="GO" id="GO:0006508">
    <property type="term" value="P:proteolysis"/>
    <property type="evidence" value="ECO:0007669"/>
    <property type="project" value="UniProtKB-KW"/>
</dbReference>
<dbReference type="PANTHER" id="PTHR10363">
    <property type="entry name" value="BLEOMYCIN HYDROLASE"/>
    <property type="match status" value="1"/>
</dbReference>
<evidence type="ECO:0000313" key="12">
    <source>
        <dbReference type="EMBL" id="KAF2726008.1"/>
    </source>
</evidence>
<evidence type="ECO:0000256" key="10">
    <source>
        <dbReference type="PIRSR" id="PIRSR005700-1"/>
    </source>
</evidence>
<comment type="caution">
    <text evidence="12">The sequence shown here is derived from an EMBL/GenBank/DDBJ whole genome shotgun (WGS) entry which is preliminary data.</text>
</comment>
<dbReference type="GO" id="GO:0043418">
    <property type="term" value="P:homocysteine catabolic process"/>
    <property type="evidence" value="ECO:0007669"/>
    <property type="project" value="TreeGrafter"/>
</dbReference>
<dbReference type="OrthoDB" id="2666448at2759"/>
<evidence type="ECO:0000256" key="11">
    <source>
        <dbReference type="SAM" id="MobiDB-lite"/>
    </source>
</evidence>
<comment type="catalytic activity">
    <reaction evidence="1 9">
        <text>Inactivates bleomycin B2 (a cytotoxic glycometallopeptide) by hydrolysis of a carboxyamide bond of beta-aminoalanine, but also shows general aminopeptidase activity. The specificity varies somewhat with source, but amino acid arylamides of Met, Leu and Ala are preferred.</text>
        <dbReference type="EC" id="3.4.22.40"/>
    </reaction>
</comment>
<evidence type="ECO:0000256" key="4">
    <source>
        <dbReference type="ARBA" id="ARBA00022670"/>
    </source>
</evidence>
<accession>A0A9P4QI62</accession>
<name>A0A9P4QI62_9PEZI</name>
<evidence type="ECO:0000313" key="13">
    <source>
        <dbReference type="Proteomes" id="UP000799441"/>
    </source>
</evidence>
<dbReference type="InterPro" id="IPR000169">
    <property type="entry name" value="Pept_cys_AS"/>
</dbReference>
<evidence type="ECO:0000256" key="8">
    <source>
        <dbReference type="ARBA" id="ARBA00026080"/>
    </source>
</evidence>
<keyword evidence="9" id="KW-0963">Cytoplasm</keyword>
<keyword evidence="13" id="KW-1185">Reference proteome</keyword>
<comment type="function">
    <text evidence="9">Has aminopeptidase activity, shortening substrate peptides sequentially by 1 amino acid. Has bleomycin hydrolase activity, which can protect the cell from the toxic effects of bleomycin. Has homocysteine-thiolactonase activity, protecting the cell against homocysteine toxicity.</text>
</comment>
<dbReference type="AlphaFoldDB" id="A0A9P4QI62"/>
<dbReference type="InterPro" id="IPR038765">
    <property type="entry name" value="Papain-like_cys_pep_sf"/>
</dbReference>
<dbReference type="PIRSF" id="PIRSF005700">
    <property type="entry name" value="PepC"/>
    <property type="match status" value="1"/>
</dbReference>
<dbReference type="Gene3D" id="3.90.70.10">
    <property type="entry name" value="Cysteine proteinases"/>
    <property type="match status" value="1"/>
</dbReference>
<evidence type="ECO:0000256" key="2">
    <source>
        <dbReference type="ARBA" id="ARBA00012465"/>
    </source>
</evidence>
<evidence type="ECO:0000256" key="6">
    <source>
        <dbReference type="ARBA" id="ARBA00022807"/>
    </source>
</evidence>
<evidence type="ECO:0000256" key="1">
    <source>
        <dbReference type="ARBA" id="ARBA00000423"/>
    </source>
</evidence>
<dbReference type="PROSITE" id="PS00139">
    <property type="entry name" value="THIOL_PROTEASE_CYS"/>
    <property type="match status" value="1"/>
</dbReference>
<reference evidence="12" key="1">
    <citation type="journal article" date="2020" name="Stud. Mycol.">
        <title>101 Dothideomycetes genomes: a test case for predicting lifestyles and emergence of pathogens.</title>
        <authorList>
            <person name="Haridas S."/>
            <person name="Albert R."/>
            <person name="Binder M."/>
            <person name="Bloem J."/>
            <person name="Labutti K."/>
            <person name="Salamov A."/>
            <person name="Andreopoulos B."/>
            <person name="Baker S."/>
            <person name="Barry K."/>
            <person name="Bills G."/>
            <person name="Bluhm B."/>
            <person name="Cannon C."/>
            <person name="Castanera R."/>
            <person name="Culley D."/>
            <person name="Daum C."/>
            <person name="Ezra D."/>
            <person name="Gonzalez J."/>
            <person name="Henrissat B."/>
            <person name="Kuo A."/>
            <person name="Liang C."/>
            <person name="Lipzen A."/>
            <person name="Lutzoni F."/>
            <person name="Magnuson J."/>
            <person name="Mondo S."/>
            <person name="Nolan M."/>
            <person name="Ohm R."/>
            <person name="Pangilinan J."/>
            <person name="Park H.-J."/>
            <person name="Ramirez L."/>
            <person name="Alfaro M."/>
            <person name="Sun H."/>
            <person name="Tritt A."/>
            <person name="Yoshinaga Y."/>
            <person name="Zwiers L.-H."/>
            <person name="Turgeon B."/>
            <person name="Goodwin S."/>
            <person name="Spatafora J."/>
            <person name="Crous P."/>
            <person name="Grigoriev I."/>
        </authorList>
    </citation>
    <scope>NUCLEOTIDE SEQUENCE</scope>
    <source>
        <strain evidence="12">CBS 116435</strain>
    </source>
</reference>
<evidence type="ECO:0000256" key="9">
    <source>
        <dbReference type="PIRNR" id="PIRNR005700"/>
    </source>
</evidence>
<gene>
    <name evidence="12" type="ORF">K431DRAFT_335966</name>
</gene>
<dbReference type="InterPro" id="IPR004134">
    <property type="entry name" value="Peptidase_C1B"/>
</dbReference>
<dbReference type="Proteomes" id="UP000799441">
    <property type="component" value="Unassembled WGS sequence"/>
</dbReference>
<keyword evidence="5 9" id="KW-0378">Hydrolase</keyword>
<comment type="subcellular location">
    <subcellularLocation>
        <location evidence="9">Mitochondrion</location>
    </subcellularLocation>
    <subcellularLocation>
        <location evidence="9">Cytoplasm</location>
    </subcellularLocation>
</comment>
<dbReference type="PANTHER" id="PTHR10363:SF2">
    <property type="entry name" value="BLEOMYCIN HYDROLASE"/>
    <property type="match status" value="1"/>
</dbReference>
<feature type="region of interest" description="Disordered" evidence="11">
    <location>
        <begin position="1"/>
        <end position="35"/>
    </location>
</feature>
<comment type="function">
    <text evidence="7">The normal physiological role of the enzyme is unknown, but it is not essential for the viability of yeast cells. Has aminopeptidase activity, shortening substrate peptides sequentially by 1 amino acid. Has bleomycin hydrolase activity, which can protect the cell from the toxic effects of bleomycin. Has homocysteine-thiolactonase activity, protecting the cell against homocysteine toxicity. Acts as a repressor in the GAL4 regulatory system, but this does not require either the peptidase or nucleic acid-binding activities.</text>
</comment>
<sequence length="511" mass="56252">MGGSQSSINPPPPYHTLARQHRRASRSPSRAIDEKLQSFHISPPAYYNGDDDIINANSVLSGASKSTISAPATSSYVTELLTSSKNRLALSALSTANPALVLEEPSAIISDTQTFNVKIPHEGSPVTNQRSSGRCWIFAACNVFRIQLAQKYNLDKLELSQSYLFFWDKVEKANWFLESIVETAEEEDLDGRLVQALLASPVGDGGQWDMIINLVEKYGVIPQTLYPDSWNAQNSSTMDRLLTSFLREAGLKLRSLKTSATVSTDDILEEKEKMLQAVIRIATLCLGPPPAADKPFTWEFYDKTGNFHLVATTPLDFAEPLAVKNTVSLVNDPRNNYLSLLTVSYLGNVWGGRPITYVNVSMDVMKAACIKTLQAGLPIFFGSDVGKMSDSSKGILDPKLTNYPLGFSIPAPAITKAQRLQTGESQMTHAMVLTAVHLCPKTGKPLRWRIENSWSDAAGSQGYFVMTDAWMDEFVYQAVVKEEFISKAVKEVAKKGEKKVLPLWDPMGALA</sequence>
<dbReference type="CDD" id="cd00585">
    <property type="entry name" value="Peptidase_C1B"/>
    <property type="match status" value="1"/>
</dbReference>
<protein>
    <recommendedName>
        <fullName evidence="3 9">Cysteine proteinase 1, mitochondrial</fullName>
        <ecNumber evidence="2 9">3.4.22.40</ecNumber>
    </recommendedName>
</protein>
<dbReference type="EC" id="3.4.22.40" evidence="2 9"/>
<organism evidence="12 13">
    <name type="scientific">Polychaeton citri CBS 116435</name>
    <dbReference type="NCBI Taxonomy" id="1314669"/>
    <lineage>
        <taxon>Eukaryota</taxon>
        <taxon>Fungi</taxon>
        <taxon>Dikarya</taxon>
        <taxon>Ascomycota</taxon>
        <taxon>Pezizomycotina</taxon>
        <taxon>Dothideomycetes</taxon>
        <taxon>Dothideomycetidae</taxon>
        <taxon>Capnodiales</taxon>
        <taxon>Capnodiaceae</taxon>
        <taxon>Polychaeton</taxon>
    </lineage>
</organism>